<evidence type="ECO:0000313" key="1">
    <source>
        <dbReference type="EMBL" id="KAJ8637154.1"/>
    </source>
</evidence>
<protein>
    <submittedName>
        <fullName evidence="1">Uncharacterized protein</fullName>
    </submittedName>
</protein>
<dbReference type="Proteomes" id="UP001234297">
    <property type="component" value="Chromosome 3"/>
</dbReference>
<accession>A0ACC2LVR9</accession>
<name>A0ACC2LVR9_PERAE</name>
<dbReference type="EMBL" id="CM056811">
    <property type="protein sequence ID" value="KAJ8637154.1"/>
    <property type="molecule type" value="Genomic_DNA"/>
</dbReference>
<evidence type="ECO:0000313" key="2">
    <source>
        <dbReference type="Proteomes" id="UP001234297"/>
    </source>
</evidence>
<keyword evidence="2" id="KW-1185">Reference proteome</keyword>
<sequence>MKCKRSRKGNQVSCKDNLCATQSPVYMSGLCWDISSCGPSVGSNPIMSHSISNTGSWNPSISSLSIQMDDLYQKTDEPTVVKGSNPAIQAIAAGLSPSKEIREMEAHILQEKTIGSRASADEEIASSDSTDLA</sequence>
<gene>
    <name evidence="1" type="ORF">MRB53_011421</name>
</gene>
<organism evidence="1 2">
    <name type="scientific">Persea americana</name>
    <name type="common">Avocado</name>
    <dbReference type="NCBI Taxonomy" id="3435"/>
    <lineage>
        <taxon>Eukaryota</taxon>
        <taxon>Viridiplantae</taxon>
        <taxon>Streptophyta</taxon>
        <taxon>Embryophyta</taxon>
        <taxon>Tracheophyta</taxon>
        <taxon>Spermatophyta</taxon>
        <taxon>Magnoliopsida</taxon>
        <taxon>Magnoliidae</taxon>
        <taxon>Laurales</taxon>
        <taxon>Lauraceae</taxon>
        <taxon>Persea</taxon>
    </lineage>
</organism>
<proteinExistence type="predicted"/>
<reference evidence="1 2" key="1">
    <citation type="journal article" date="2022" name="Hortic Res">
        <title>A haplotype resolved chromosomal level avocado genome allows analysis of novel avocado genes.</title>
        <authorList>
            <person name="Nath O."/>
            <person name="Fletcher S.J."/>
            <person name="Hayward A."/>
            <person name="Shaw L.M."/>
            <person name="Masouleh A.K."/>
            <person name="Furtado A."/>
            <person name="Henry R.J."/>
            <person name="Mitter N."/>
        </authorList>
    </citation>
    <scope>NUCLEOTIDE SEQUENCE [LARGE SCALE GENOMIC DNA]</scope>
    <source>
        <strain evidence="2">cv. Hass</strain>
    </source>
</reference>
<comment type="caution">
    <text evidence="1">The sequence shown here is derived from an EMBL/GenBank/DDBJ whole genome shotgun (WGS) entry which is preliminary data.</text>
</comment>